<evidence type="ECO:0000313" key="2">
    <source>
        <dbReference type="Proteomes" id="UP001497535"/>
    </source>
</evidence>
<dbReference type="Proteomes" id="UP001497535">
    <property type="component" value="Unassembled WGS sequence"/>
</dbReference>
<evidence type="ECO:0000313" key="1">
    <source>
        <dbReference type="EMBL" id="CAK5097930.1"/>
    </source>
</evidence>
<proteinExistence type="predicted"/>
<name>A0ACB1APC0_MELEN</name>
<sequence length="52" mass="6141">MRWIRKKKGKVLAKDEGHFITFIVIFLEMFEKEKGKENGRVSDKLFLGDNVN</sequence>
<keyword evidence="2" id="KW-1185">Reference proteome</keyword>
<reference evidence="1" key="1">
    <citation type="submission" date="2023-11" db="EMBL/GenBank/DDBJ databases">
        <authorList>
            <person name="Poullet M."/>
        </authorList>
    </citation>
    <scope>NUCLEOTIDE SEQUENCE</scope>
    <source>
        <strain evidence="1">E1834</strain>
    </source>
</reference>
<accession>A0ACB1APC0</accession>
<gene>
    <name evidence="1" type="ORF">MENTE1834_LOCUS41488</name>
</gene>
<comment type="caution">
    <text evidence="1">The sequence shown here is derived from an EMBL/GenBank/DDBJ whole genome shotgun (WGS) entry which is preliminary data.</text>
</comment>
<protein>
    <submittedName>
        <fullName evidence="1">Uncharacterized protein</fullName>
    </submittedName>
</protein>
<dbReference type="EMBL" id="CAVMJV010000102">
    <property type="protein sequence ID" value="CAK5097930.1"/>
    <property type="molecule type" value="Genomic_DNA"/>
</dbReference>
<organism evidence="1 2">
    <name type="scientific">Meloidogyne enterolobii</name>
    <name type="common">Root-knot nematode worm</name>
    <name type="synonym">Meloidogyne mayaguensis</name>
    <dbReference type="NCBI Taxonomy" id="390850"/>
    <lineage>
        <taxon>Eukaryota</taxon>
        <taxon>Metazoa</taxon>
        <taxon>Ecdysozoa</taxon>
        <taxon>Nematoda</taxon>
        <taxon>Chromadorea</taxon>
        <taxon>Rhabditida</taxon>
        <taxon>Tylenchina</taxon>
        <taxon>Tylenchomorpha</taxon>
        <taxon>Tylenchoidea</taxon>
        <taxon>Meloidogynidae</taxon>
        <taxon>Meloidogyninae</taxon>
        <taxon>Meloidogyne</taxon>
    </lineage>
</organism>